<keyword evidence="10 14" id="KW-1133">Transmembrane helix</keyword>
<feature type="transmembrane region" description="Helical" evidence="14">
    <location>
        <begin position="659"/>
        <end position="679"/>
    </location>
</feature>
<evidence type="ECO:0000256" key="3">
    <source>
        <dbReference type="ARBA" id="ARBA00007222"/>
    </source>
</evidence>
<dbReference type="Gene3D" id="2.80.10.50">
    <property type="match status" value="1"/>
</dbReference>
<evidence type="ECO:0000256" key="12">
    <source>
        <dbReference type="ARBA" id="ARBA00045085"/>
    </source>
</evidence>
<evidence type="ECO:0000313" key="18">
    <source>
        <dbReference type="Proteomes" id="UP000242146"/>
    </source>
</evidence>
<dbReference type="EMBL" id="MCGT01000012">
    <property type="protein sequence ID" value="ORX55154.1"/>
    <property type="molecule type" value="Genomic_DNA"/>
</dbReference>
<keyword evidence="18" id="KW-1185">Reference proteome</keyword>
<dbReference type="STRING" id="101127.A0A1X2GJK3"/>
<keyword evidence="5 14" id="KW-0328">Glycosyltransferase</keyword>
<dbReference type="SMART" id="SM00472">
    <property type="entry name" value="MIR"/>
    <property type="match status" value="3"/>
</dbReference>
<comment type="pathway">
    <text evidence="2 14">Protein modification; protein glycosylation.</text>
</comment>
<gene>
    <name evidence="17" type="ORF">DM01DRAFT_1335453</name>
</gene>
<dbReference type="PANTHER" id="PTHR10050">
    <property type="entry name" value="DOLICHYL-PHOSPHATE-MANNOSE--PROTEIN MANNOSYLTRANSFERASE"/>
    <property type="match status" value="1"/>
</dbReference>
<dbReference type="Proteomes" id="UP000242146">
    <property type="component" value="Unassembled WGS sequence"/>
</dbReference>
<comment type="similarity">
    <text evidence="3 14">Belongs to the glycosyltransferase 39 family.</text>
</comment>
<evidence type="ECO:0000313" key="17">
    <source>
        <dbReference type="EMBL" id="ORX55154.1"/>
    </source>
</evidence>
<dbReference type="Pfam" id="PF02815">
    <property type="entry name" value="MIR"/>
    <property type="match status" value="1"/>
</dbReference>
<keyword evidence="9 14" id="KW-0256">Endoplasmic reticulum</keyword>
<evidence type="ECO:0000256" key="9">
    <source>
        <dbReference type="ARBA" id="ARBA00022824"/>
    </source>
</evidence>
<comment type="catalytic activity">
    <reaction evidence="12 14">
        <text>a di-trans,poly-cis-dolichyl beta-D-mannosyl phosphate + L-threonyl-[protein] = 3-O-(alpha-D-mannosyl)-L-threonyl-[protein] + a di-trans,poly-cis-dolichyl phosphate + H(+)</text>
        <dbReference type="Rhea" id="RHEA:53396"/>
        <dbReference type="Rhea" id="RHEA-COMP:11060"/>
        <dbReference type="Rhea" id="RHEA-COMP:13547"/>
        <dbReference type="Rhea" id="RHEA-COMP:19498"/>
        <dbReference type="Rhea" id="RHEA-COMP:19501"/>
        <dbReference type="ChEBI" id="CHEBI:15378"/>
        <dbReference type="ChEBI" id="CHEBI:30013"/>
        <dbReference type="ChEBI" id="CHEBI:57683"/>
        <dbReference type="ChEBI" id="CHEBI:58211"/>
        <dbReference type="ChEBI" id="CHEBI:137323"/>
        <dbReference type="EC" id="2.4.1.109"/>
    </reaction>
</comment>
<feature type="domain" description="MIR" evidence="16">
    <location>
        <begin position="325"/>
        <end position="385"/>
    </location>
</feature>
<evidence type="ECO:0000256" key="2">
    <source>
        <dbReference type="ARBA" id="ARBA00004922"/>
    </source>
</evidence>
<feature type="transmembrane region" description="Helical" evidence="14">
    <location>
        <begin position="134"/>
        <end position="152"/>
    </location>
</feature>
<evidence type="ECO:0000256" key="10">
    <source>
        <dbReference type="ARBA" id="ARBA00022989"/>
    </source>
</evidence>
<dbReference type="InterPro" id="IPR003342">
    <property type="entry name" value="ArnT-like_N"/>
</dbReference>
<feature type="transmembrane region" description="Helical" evidence="14">
    <location>
        <begin position="277"/>
        <end position="299"/>
    </location>
</feature>
<sequence>MADSSLRQRRQPLDTKENAQQPAFSRNDIKKITQLQKQHELNEKNGHTILFLAITALSTFVSFFKIWYPAEVVFDEVHFGKFLGYYLRRTYFFDVHPPLGKLLLAAVGYLIGYDGHYEFNDIGESYEANHVPYVALRTFPAALNVLSVSLVYSIMKQSGYAKSICFLTAALVCFDNALVAQNRLIMLDSVMIFFILITVYSYIRFRKLRYQEFSTSWWLWLFATGAGLGCTLSIKMVGLFVVTAIGISVLVDLWALLDIQRGLTMNHFTRHFYARAVALIVVPAMIYLTCFYIHFAILIESGPGDSFMSSQFKDTLKNSATRMKALDIHYYDNITLSHRDTDVYLHSHSLVYPLRYEDGRISSNGKQVVGIEEPDINSWWQVLPATENEKADDDWASRTIRHDDVIRLKHIGTDWILLTHDVASPILSTNEEFTTVAPGERFNETLFKVVLEDPNNMNTWQTGMTAFKLFHMDTKVALWTHEQHLPEWGLGLQDVNGNKNLNERSNFWVAQEIQGKNATEINLSVKQTVKTMPFLRKYLELQGRIFSHNAGLTKPHPYQSAPISWPVMLRGISYWSKDETREQIYMTGNVVGWYLGLASVAIYSGVFLADLISRHRGIEPIDGPVRQRFVNNGGFFFMLYLLHYLPFFVMGRVLFLHHYLPAAVCSYMLLGAVLQFMFVDGITSPISNLQRNASAKIHRHTSVLDPMTAAPDRTSKIMLAIVLSCQVAMFLFLAPMTYGSPSMTVDQVLQHKIFSGWDLQFAK</sequence>
<dbReference type="PANTHER" id="PTHR10050:SF51">
    <property type="entry name" value="PROTEIN O-MANNOSYL-TRANSFERASE 1"/>
    <property type="match status" value="1"/>
</dbReference>
<dbReference type="CDD" id="cd23285">
    <property type="entry name" value="beta-trefoil_MIR_PMT4-like"/>
    <property type="match status" value="1"/>
</dbReference>
<feature type="transmembrane region" description="Helical" evidence="14">
    <location>
        <begin position="240"/>
        <end position="257"/>
    </location>
</feature>
<evidence type="ECO:0000256" key="8">
    <source>
        <dbReference type="ARBA" id="ARBA00022737"/>
    </source>
</evidence>
<keyword evidence="11 14" id="KW-0472">Membrane</keyword>
<dbReference type="InterPro" id="IPR027005">
    <property type="entry name" value="PMT-like"/>
</dbReference>
<feature type="transmembrane region" description="Helical" evidence="14">
    <location>
        <begin position="633"/>
        <end position="653"/>
    </location>
</feature>
<feature type="transmembrane region" description="Helical" evidence="14">
    <location>
        <begin position="184"/>
        <end position="203"/>
    </location>
</feature>
<comment type="function">
    <text evidence="14">Transfers mannose from Dol-P-mannose to Ser or Thr residues on proteins.</text>
</comment>
<dbReference type="InterPro" id="IPR036300">
    <property type="entry name" value="MIR_dom_sf"/>
</dbReference>
<organism evidence="17 18">
    <name type="scientific">Hesseltinella vesiculosa</name>
    <dbReference type="NCBI Taxonomy" id="101127"/>
    <lineage>
        <taxon>Eukaryota</taxon>
        <taxon>Fungi</taxon>
        <taxon>Fungi incertae sedis</taxon>
        <taxon>Mucoromycota</taxon>
        <taxon>Mucoromycotina</taxon>
        <taxon>Mucoromycetes</taxon>
        <taxon>Mucorales</taxon>
        <taxon>Cunninghamellaceae</taxon>
        <taxon>Hesseltinella</taxon>
    </lineage>
</organism>
<dbReference type="EC" id="2.4.1.109" evidence="4 14"/>
<feature type="region of interest" description="Disordered" evidence="15">
    <location>
        <begin position="1"/>
        <end position="21"/>
    </location>
</feature>
<name>A0A1X2GJK3_9FUNG</name>
<evidence type="ECO:0000259" key="16">
    <source>
        <dbReference type="PROSITE" id="PS50919"/>
    </source>
</evidence>
<dbReference type="OrthoDB" id="292747at2759"/>
<comment type="caution">
    <text evidence="17">The sequence shown here is derived from an EMBL/GenBank/DDBJ whole genome shotgun (WGS) entry which is preliminary data.</text>
</comment>
<feature type="transmembrane region" description="Helical" evidence="14">
    <location>
        <begin position="49"/>
        <end position="68"/>
    </location>
</feature>
<evidence type="ECO:0000256" key="14">
    <source>
        <dbReference type="RuleBase" id="RU367007"/>
    </source>
</evidence>
<protein>
    <recommendedName>
        <fullName evidence="4 14">Dolichyl-phosphate-mannose--protein mannosyltransferase</fullName>
        <ecNumber evidence="4 14">2.4.1.109</ecNumber>
    </recommendedName>
</protein>
<comment type="catalytic activity">
    <reaction evidence="13 14">
        <text>a di-trans,poly-cis-dolichyl beta-D-mannosyl phosphate + L-seryl-[protein] = 3-O-(alpha-D-mannosyl)-L-seryl-[protein] + a di-trans,poly-cis-dolichyl phosphate + H(+)</text>
        <dbReference type="Rhea" id="RHEA:17377"/>
        <dbReference type="Rhea" id="RHEA-COMP:9863"/>
        <dbReference type="Rhea" id="RHEA-COMP:13546"/>
        <dbReference type="Rhea" id="RHEA-COMP:19498"/>
        <dbReference type="Rhea" id="RHEA-COMP:19501"/>
        <dbReference type="ChEBI" id="CHEBI:15378"/>
        <dbReference type="ChEBI" id="CHEBI:29999"/>
        <dbReference type="ChEBI" id="CHEBI:57683"/>
        <dbReference type="ChEBI" id="CHEBI:58211"/>
        <dbReference type="ChEBI" id="CHEBI:137321"/>
        <dbReference type="EC" id="2.4.1.109"/>
    </reaction>
</comment>
<dbReference type="AlphaFoldDB" id="A0A1X2GJK3"/>
<dbReference type="SUPFAM" id="SSF82109">
    <property type="entry name" value="MIR domain"/>
    <property type="match status" value="1"/>
</dbReference>
<evidence type="ECO:0000256" key="13">
    <source>
        <dbReference type="ARBA" id="ARBA00045102"/>
    </source>
</evidence>
<keyword evidence="8" id="KW-0677">Repeat</keyword>
<feature type="domain" description="MIR" evidence="16">
    <location>
        <begin position="457"/>
        <end position="513"/>
    </location>
</feature>
<evidence type="ECO:0000256" key="15">
    <source>
        <dbReference type="SAM" id="MobiDB-lite"/>
    </source>
</evidence>
<feature type="transmembrane region" description="Helical" evidence="14">
    <location>
        <begin position="717"/>
        <end position="738"/>
    </location>
</feature>
<comment type="subcellular location">
    <subcellularLocation>
        <location evidence="1 14">Endoplasmic reticulum membrane</location>
        <topology evidence="1 14">Multi-pass membrane protein</topology>
    </subcellularLocation>
</comment>
<keyword evidence="6 14" id="KW-0808">Transferase</keyword>
<feature type="transmembrane region" description="Helical" evidence="14">
    <location>
        <begin position="215"/>
        <end position="234"/>
    </location>
</feature>
<dbReference type="UniPathway" id="UPA00378"/>
<dbReference type="GO" id="GO:0004169">
    <property type="term" value="F:dolichyl-phosphate-mannose-protein mannosyltransferase activity"/>
    <property type="evidence" value="ECO:0007669"/>
    <property type="project" value="UniProtKB-UniRule"/>
</dbReference>
<evidence type="ECO:0000256" key="6">
    <source>
        <dbReference type="ARBA" id="ARBA00022679"/>
    </source>
</evidence>
<accession>A0A1X2GJK3</accession>
<dbReference type="Pfam" id="PF16192">
    <property type="entry name" value="PMT_4TMC"/>
    <property type="match status" value="1"/>
</dbReference>
<feature type="transmembrane region" description="Helical" evidence="14">
    <location>
        <begin position="591"/>
        <end position="612"/>
    </location>
</feature>
<evidence type="ECO:0000256" key="1">
    <source>
        <dbReference type="ARBA" id="ARBA00004477"/>
    </source>
</evidence>
<evidence type="ECO:0000256" key="5">
    <source>
        <dbReference type="ARBA" id="ARBA00022676"/>
    </source>
</evidence>
<dbReference type="GO" id="GO:0005789">
    <property type="term" value="C:endoplasmic reticulum membrane"/>
    <property type="evidence" value="ECO:0007669"/>
    <property type="project" value="UniProtKB-SubCell"/>
</dbReference>
<evidence type="ECO:0000256" key="11">
    <source>
        <dbReference type="ARBA" id="ARBA00023136"/>
    </source>
</evidence>
<reference evidence="17 18" key="1">
    <citation type="submission" date="2016-07" db="EMBL/GenBank/DDBJ databases">
        <title>Pervasive Adenine N6-methylation of Active Genes in Fungi.</title>
        <authorList>
            <consortium name="DOE Joint Genome Institute"/>
            <person name="Mondo S.J."/>
            <person name="Dannebaum R.O."/>
            <person name="Kuo R.C."/>
            <person name="Labutti K."/>
            <person name="Haridas S."/>
            <person name="Kuo A."/>
            <person name="Salamov A."/>
            <person name="Ahrendt S.R."/>
            <person name="Lipzen A."/>
            <person name="Sullivan W."/>
            <person name="Andreopoulos W.B."/>
            <person name="Clum A."/>
            <person name="Lindquist E."/>
            <person name="Daum C."/>
            <person name="Ramamoorthy G.K."/>
            <person name="Gryganskyi A."/>
            <person name="Culley D."/>
            <person name="Magnuson J.K."/>
            <person name="James T.Y."/>
            <person name="O'Malley M.A."/>
            <person name="Stajich J.E."/>
            <person name="Spatafora J.W."/>
            <person name="Visel A."/>
            <person name="Grigoriev I.V."/>
        </authorList>
    </citation>
    <scope>NUCLEOTIDE SEQUENCE [LARGE SCALE GENOMIC DNA]</scope>
    <source>
        <strain evidence="17 18">NRRL 3301</strain>
    </source>
</reference>
<evidence type="ECO:0000256" key="7">
    <source>
        <dbReference type="ARBA" id="ARBA00022692"/>
    </source>
</evidence>
<dbReference type="PROSITE" id="PS50919">
    <property type="entry name" value="MIR"/>
    <property type="match status" value="2"/>
</dbReference>
<dbReference type="InterPro" id="IPR016093">
    <property type="entry name" value="MIR_motif"/>
</dbReference>
<proteinExistence type="inferred from homology"/>
<dbReference type="InterPro" id="IPR032421">
    <property type="entry name" value="PMT_4TMC"/>
</dbReference>
<dbReference type="Pfam" id="PF02366">
    <property type="entry name" value="PMT"/>
    <property type="match status" value="1"/>
</dbReference>
<keyword evidence="7 14" id="KW-0812">Transmembrane</keyword>
<evidence type="ECO:0000256" key="4">
    <source>
        <dbReference type="ARBA" id="ARBA00012839"/>
    </source>
</evidence>